<organism evidence="1 2">
    <name type="scientific">Vibrio cidicii</name>
    <dbReference type="NCBI Taxonomy" id="1763883"/>
    <lineage>
        <taxon>Bacteria</taxon>
        <taxon>Pseudomonadati</taxon>
        <taxon>Pseudomonadota</taxon>
        <taxon>Gammaproteobacteria</taxon>
        <taxon>Vibrionales</taxon>
        <taxon>Vibrionaceae</taxon>
        <taxon>Vibrio</taxon>
    </lineage>
</organism>
<dbReference type="InterPro" id="IPR038765">
    <property type="entry name" value="Papain-like_cys_pep_sf"/>
</dbReference>
<name>A0A151KU39_9VIBR</name>
<dbReference type="Gene3D" id="3.90.1720.10">
    <property type="entry name" value="endopeptidase domain like (from Nostoc punctiforme)"/>
    <property type="match status" value="1"/>
</dbReference>
<accession>A0A151KU39</accession>
<feature type="non-terminal residue" evidence="1">
    <location>
        <position position="314"/>
    </location>
</feature>
<proteinExistence type="predicted"/>
<dbReference type="EMBL" id="LOBR01000097">
    <property type="protein sequence ID" value="KYN82604.1"/>
    <property type="molecule type" value="Genomic_DNA"/>
</dbReference>
<protein>
    <recommendedName>
        <fullName evidence="3">Permuted papain-like amidase enzyme, YaeF/YiiX, C92 family</fullName>
    </recommendedName>
</protein>
<dbReference type="InterPro" id="IPR024453">
    <property type="entry name" value="Peptidase_C92"/>
</dbReference>
<reference evidence="2" key="1">
    <citation type="submission" date="2015-12" db="EMBL/GenBank/DDBJ databases">
        <authorList>
            <person name="Shamseldin A."/>
            <person name="Moawad H."/>
            <person name="Abd El-Rahim W.M."/>
            <person name="Sadowsky M.J."/>
        </authorList>
    </citation>
    <scope>NUCLEOTIDE SEQUENCE [LARGE SCALE GENOMIC DNA]</scope>
    <source>
        <strain evidence="2">2538-88</strain>
    </source>
</reference>
<dbReference type="Pfam" id="PF05708">
    <property type="entry name" value="Peptidase_C92"/>
    <property type="match status" value="1"/>
</dbReference>
<dbReference type="SUPFAM" id="SSF54001">
    <property type="entry name" value="Cysteine proteinases"/>
    <property type="match status" value="1"/>
</dbReference>
<evidence type="ECO:0008006" key="3">
    <source>
        <dbReference type="Google" id="ProtNLM"/>
    </source>
</evidence>
<evidence type="ECO:0000313" key="1">
    <source>
        <dbReference type="EMBL" id="KYN82604.1"/>
    </source>
</evidence>
<dbReference type="Proteomes" id="UP000075346">
    <property type="component" value="Unassembled WGS sequence"/>
</dbReference>
<evidence type="ECO:0000313" key="2">
    <source>
        <dbReference type="Proteomes" id="UP000075346"/>
    </source>
</evidence>
<gene>
    <name evidence="1" type="ORF">ATY37_05970</name>
</gene>
<sequence>MRQSAPEKPQPYSLSLEDINVSKKYIINYKELEPGDIILTADKGIVSKGVRLGTLSKYSHAAIYVGGTMIEATLSGVFSKNPQRLIFDSKDHVAIYRYDGELTESQVEVICNFARSKTCSLYSIPEATTLRFRELLKKPATKQQFCSRLVALSYSESGVNLKNLRNPAYCTPKQLSLCKAFYKVDHMVREATSDEVSFSKTEDPNITHQKETTEWVREVRKLSQANDLSVKYDIQTINDVDEFLYENRIFNDSILEFVKNGGYLTYYKYDTKRNPWRYDRVLLEAVVTSYPDKESFFEAQLKISFDVFNIYRNN</sequence>
<dbReference type="AlphaFoldDB" id="A0A151KU39"/>
<comment type="caution">
    <text evidence="1">The sequence shown here is derived from an EMBL/GenBank/DDBJ whole genome shotgun (WGS) entry which is preliminary data.</text>
</comment>